<dbReference type="EMBL" id="JALJAT010000006">
    <property type="protein sequence ID" value="KAK4468712.1"/>
    <property type="molecule type" value="Genomic_DNA"/>
</dbReference>
<comment type="caution">
    <text evidence="2">The sequence shown here is derived from an EMBL/GenBank/DDBJ whole genome shotgun (WGS) entry which is preliminary data.</text>
</comment>
<evidence type="ECO:0000313" key="3">
    <source>
        <dbReference type="Proteomes" id="UP001292079"/>
    </source>
</evidence>
<protein>
    <submittedName>
        <fullName evidence="2">Uncharacterized protein</fullName>
    </submittedName>
</protein>
<name>A0AAE1Z8D1_SCHME</name>
<organism evidence="2 3">
    <name type="scientific">Schistosoma mekongi</name>
    <name type="common">Parasitic worm</name>
    <dbReference type="NCBI Taxonomy" id="38744"/>
    <lineage>
        <taxon>Eukaryota</taxon>
        <taxon>Metazoa</taxon>
        <taxon>Spiralia</taxon>
        <taxon>Lophotrochozoa</taxon>
        <taxon>Platyhelminthes</taxon>
        <taxon>Trematoda</taxon>
        <taxon>Digenea</taxon>
        <taxon>Strigeidida</taxon>
        <taxon>Schistosomatoidea</taxon>
        <taxon>Schistosomatidae</taxon>
        <taxon>Schistosoma</taxon>
    </lineage>
</organism>
<gene>
    <name evidence="2" type="ORF">MN116_007558</name>
</gene>
<dbReference type="Proteomes" id="UP001292079">
    <property type="component" value="Unassembled WGS sequence"/>
</dbReference>
<evidence type="ECO:0000313" key="2">
    <source>
        <dbReference type="EMBL" id="KAK4468712.1"/>
    </source>
</evidence>
<reference evidence="2" key="1">
    <citation type="submission" date="2022-04" db="EMBL/GenBank/DDBJ databases">
        <authorList>
            <person name="Xu L."/>
            <person name="Lv Z."/>
        </authorList>
    </citation>
    <scope>NUCLEOTIDE SEQUENCE</scope>
    <source>
        <strain evidence="2">LV_2022a</strain>
    </source>
</reference>
<evidence type="ECO:0000256" key="1">
    <source>
        <dbReference type="SAM" id="MobiDB-lite"/>
    </source>
</evidence>
<feature type="region of interest" description="Disordered" evidence="1">
    <location>
        <begin position="406"/>
        <end position="453"/>
    </location>
</feature>
<proteinExistence type="predicted"/>
<dbReference type="AlphaFoldDB" id="A0AAE1Z8D1"/>
<accession>A0AAE1Z8D1</accession>
<sequence>MNEKDSDDDINWETIHNDIYELLCSVNSTQEIQYSIKNLFKKFLLSKSNKSIIIHQLLLSIFNPSINNVNNNDNECNDLDYLHILDDAFNHNHNKDIMHKTISNEQDHNLFIGILLIARQLCSEDCRLTGINYKQWWMETFFNSLHNNHFLLTRYTIFYFCYLLIELLPLEKNIKFLQIQLNTQPNWFNTRYKKSILSSRRYIKSSTHEIYLKHNEITMNSFNENNDINDDLVIMPIDLECIDTTDTMTTTDYIESCINRWNDYCEIAQGRLAELREHYSATKITLTKKVTPECSTVCTTLTTPGWSDVLNWLNEIASQHTTDNYGNDISTGRLPSDWNEANLFRPRWLRSTLIPALLNAPEIENLSTELKFAREQLLNGIRSAGLSHLLDHTDKTTIKSVKARITTTTTKKRSTNTKNKSSSSKRSRLSNNEVDSSTKQSKIGAKTINMKRN</sequence>
<keyword evidence="3" id="KW-1185">Reference proteome</keyword>
<reference evidence="2" key="2">
    <citation type="journal article" date="2023" name="Infect Dis Poverty">
        <title>Chromosome-scale genome of the human blood fluke Schistosoma mekongi and its implications for public health.</title>
        <authorList>
            <person name="Zhou M."/>
            <person name="Xu L."/>
            <person name="Xu D."/>
            <person name="Chen W."/>
            <person name="Khan J."/>
            <person name="Hu Y."/>
            <person name="Huang H."/>
            <person name="Wei H."/>
            <person name="Zhang Y."/>
            <person name="Chusongsang P."/>
            <person name="Tanasarnprasert K."/>
            <person name="Hu X."/>
            <person name="Limpanont Y."/>
            <person name="Lv Z."/>
        </authorList>
    </citation>
    <scope>NUCLEOTIDE SEQUENCE</scope>
    <source>
        <strain evidence="2">LV_2022a</strain>
    </source>
</reference>